<feature type="transmembrane region" description="Helical" evidence="1">
    <location>
        <begin position="222"/>
        <end position="240"/>
    </location>
</feature>
<dbReference type="InterPro" id="IPR037185">
    <property type="entry name" value="EmrE-like"/>
</dbReference>
<reference evidence="3" key="1">
    <citation type="submission" date="2016-04" db="EMBL/GenBank/DDBJ databases">
        <authorList>
            <person name="Evans L.H."/>
            <person name="Alamgir A."/>
            <person name="Owens N."/>
            <person name="Weber N.D."/>
            <person name="Virtaneva K."/>
            <person name="Barbian K."/>
            <person name="Babar A."/>
            <person name="Rosenke K."/>
        </authorList>
    </citation>
    <scope>NUCLEOTIDE SEQUENCE</scope>
    <source>
        <strain evidence="3">92-2</strain>
    </source>
</reference>
<name>A0A212KAW4_9BACT</name>
<protein>
    <submittedName>
        <fullName evidence="3">Putative membrane protein</fullName>
    </submittedName>
</protein>
<evidence type="ECO:0000256" key="1">
    <source>
        <dbReference type="SAM" id="Phobius"/>
    </source>
</evidence>
<feature type="transmembrane region" description="Helical" evidence="1">
    <location>
        <begin position="106"/>
        <end position="125"/>
    </location>
</feature>
<dbReference type="Gene3D" id="1.10.3730.20">
    <property type="match status" value="1"/>
</dbReference>
<dbReference type="Pfam" id="PF00892">
    <property type="entry name" value="EamA"/>
    <property type="match status" value="2"/>
</dbReference>
<evidence type="ECO:0000259" key="2">
    <source>
        <dbReference type="Pfam" id="PF00892"/>
    </source>
</evidence>
<feature type="transmembrane region" description="Helical" evidence="1">
    <location>
        <begin position="77"/>
        <end position="94"/>
    </location>
</feature>
<dbReference type="SUPFAM" id="SSF103481">
    <property type="entry name" value="Multidrug resistance efflux transporter EmrE"/>
    <property type="match status" value="2"/>
</dbReference>
<feature type="transmembrane region" description="Helical" evidence="1">
    <location>
        <begin position="51"/>
        <end position="70"/>
    </location>
</feature>
<feature type="transmembrane region" description="Helical" evidence="1">
    <location>
        <begin position="190"/>
        <end position="210"/>
    </location>
</feature>
<dbReference type="PANTHER" id="PTHR22911">
    <property type="entry name" value="ACYL-MALONYL CONDENSING ENZYME-RELATED"/>
    <property type="match status" value="1"/>
</dbReference>
<sequence>MSTQGDTAPQGGMRRGNGTRYVLLAVLAVAFLATGGIFVRQSGLSPINTGMYRMLFSIPLLWPLAYGRLGRLSGRDVVLLLLSGLFLAGDVALWNSAFSYTTVANANLLTNLTPFTVIPVSYFLFHERLPRLFIPGAAVTLAGVVLLVGGKASPVPGNYFGDFLALAAAFFYAGFLLIAYRLRDRMESSVIMLGSAVGGLVGLFFASWAVEGLQIPRSWDDLWPILALTLCVQVIGHNMLTHCQGKLSVNLSAVICLCQPAIAAVYSWTIFSEKLSGLEVLGIAVVLAGVYIVKRQYTPSRDKAAGAGQKGAGWLPPVIARWLGRRCKPAVAEEP</sequence>
<dbReference type="AlphaFoldDB" id="A0A212KAW4"/>
<feature type="transmembrane region" description="Helical" evidence="1">
    <location>
        <begin position="132"/>
        <end position="153"/>
    </location>
</feature>
<dbReference type="RefSeq" id="WP_227119252.1">
    <property type="nucleotide sequence ID" value="NZ_LT598928.1"/>
</dbReference>
<dbReference type="PANTHER" id="PTHR22911:SF76">
    <property type="entry name" value="EAMA DOMAIN-CONTAINING PROTEIN"/>
    <property type="match status" value="1"/>
</dbReference>
<feature type="transmembrane region" description="Helical" evidence="1">
    <location>
        <begin position="247"/>
        <end position="269"/>
    </location>
</feature>
<keyword evidence="1" id="KW-0472">Membrane</keyword>
<accession>A0A212KAW4</accession>
<feature type="transmembrane region" description="Helical" evidence="1">
    <location>
        <begin position="21"/>
        <end position="39"/>
    </location>
</feature>
<feature type="domain" description="EamA" evidence="2">
    <location>
        <begin position="160"/>
        <end position="293"/>
    </location>
</feature>
<feature type="transmembrane region" description="Helical" evidence="1">
    <location>
        <begin position="159"/>
        <end position="178"/>
    </location>
</feature>
<feature type="transmembrane region" description="Helical" evidence="1">
    <location>
        <begin position="275"/>
        <end position="293"/>
    </location>
</feature>
<feature type="domain" description="EamA" evidence="2">
    <location>
        <begin position="21"/>
        <end position="148"/>
    </location>
</feature>
<dbReference type="EMBL" id="FLUP01000001">
    <property type="protein sequence ID" value="SBW08841.1"/>
    <property type="molecule type" value="Genomic_DNA"/>
</dbReference>
<organism evidence="3">
    <name type="scientific">uncultured Desulfovibrio sp</name>
    <dbReference type="NCBI Taxonomy" id="167968"/>
    <lineage>
        <taxon>Bacteria</taxon>
        <taxon>Pseudomonadati</taxon>
        <taxon>Thermodesulfobacteriota</taxon>
        <taxon>Desulfovibrionia</taxon>
        <taxon>Desulfovibrionales</taxon>
        <taxon>Desulfovibrionaceae</taxon>
        <taxon>Desulfovibrio</taxon>
        <taxon>environmental samples</taxon>
    </lineage>
</organism>
<evidence type="ECO:0000313" key="3">
    <source>
        <dbReference type="EMBL" id="SBW08841.1"/>
    </source>
</evidence>
<keyword evidence="1" id="KW-0812">Transmembrane</keyword>
<gene>
    <name evidence="3" type="ORF">KM92DES2_12571</name>
</gene>
<keyword evidence="1" id="KW-1133">Transmembrane helix</keyword>
<proteinExistence type="predicted"/>
<dbReference type="GO" id="GO:0016020">
    <property type="term" value="C:membrane"/>
    <property type="evidence" value="ECO:0007669"/>
    <property type="project" value="InterPro"/>
</dbReference>
<dbReference type="InterPro" id="IPR000620">
    <property type="entry name" value="EamA_dom"/>
</dbReference>